<organism evidence="7">
    <name type="scientific">Streptomyces sp. gb1(2016)</name>
    <dbReference type="NCBI Taxonomy" id="1828321"/>
    <lineage>
        <taxon>Bacteria</taxon>
        <taxon>Bacillati</taxon>
        <taxon>Actinomycetota</taxon>
        <taxon>Actinomycetes</taxon>
        <taxon>Kitasatosporales</taxon>
        <taxon>Streptomycetaceae</taxon>
        <taxon>Streptomyces</taxon>
    </lineage>
</organism>
<dbReference type="PANTHER" id="PTHR30346:SF0">
    <property type="entry name" value="HCA OPERON TRANSCRIPTIONAL ACTIVATOR HCAR"/>
    <property type="match status" value="1"/>
</dbReference>
<evidence type="ECO:0000259" key="6">
    <source>
        <dbReference type="PROSITE" id="PS50931"/>
    </source>
</evidence>
<dbReference type="PANTHER" id="PTHR30346">
    <property type="entry name" value="TRANSCRIPTIONAL DUAL REGULATOR HCAR-RELATED"/>
    <property type="match status" value="1"/>
</dbReference>
<comment type="similarity">
    <text evidence="1">Belongs to the LysR transcriptional regulatory family.</text>
</comment>
<comment type="caution">
    <text evidence="7">The sequence shown here is derived from an EMBL/GenBank/DDBJ whole genome shotgun (WGS) entry which is preliminary data.</text>
</comment>
<evidence type="ECO:0000256" key="5">
    <source>
        <dbReference type="SAM" id="MobiDB-lite"/>
    </source>
</evidence>
<keyword evidence="4" id="KW-0804">Transcription</keyword>
<dbReference type="AlphaFoldDB" id="A0A652KI15"/>
<dbReference type="GO" id="GO:0032993">
    <property type="term" value="C:protein-DNA complex"/>
    <property type="evidence" value="ECO:0007669"/>
    <property type="project" value="TreeGrafter"/>
</dbReference>
<dbReference type="GO" id="GO:0003700">
    <property type="term" value="F:DNA-binding transcription factor activity"/>
    <property type="evidence" value="ECO:0007669"/>
    <property type="project" value="InterPro"/>
</dbReference>
<proteinExistence type="inferred from homology"/>
<dbReference type="Gene3D" id="3.40.190.10">
    <property type="entry name" value="Periplasmic binding protein-like II"/>
    <property type="match status" value="2"/>
</dbReference>
<gene>
    <name evidence="7" type="ORF">EAO74_21885</name>
</gene>
<reference evidence="7" key="1">
    <citation type="submission" date="2018-10" db="EMBL/GenBank/DDBJ databases">
        <authorList>
            <person name="Hariharan J."/>
            <person name="Choudoir M.J."/>
            <person name="Diebold P."/>
            <person name="Panke-Buisse K."/>
            <person name="Campbell A.N."/>
            <person name="Buckley D.H."/>
        </authorList>
    </citation>
    <scope>NUCLEOTIDE SEQUENCE</scope>
    <source>
        <strain evidence="7">Gb1</strain>
    </source>
</reference>
<dbReference type="InterPro" id="IPR005119">
    <property type="entry name" value="LysR_subst-bd"/>
</dbReference>
<keyword evidence="2" id="KW-0805">Transcription regulation</keyword>
<dbReference type="PROSITE" id="PS50931">
    <property type="entry name" value="HTH_LYSR"/>
    <property type="match status" value="1"/>
</dbReference>
<dbReference type="InterPro" id="IPR036388">
    <property type="entry name" value="WH-like_DNA-bd_sf"/>
</dbReference>
<dbReference type="EMBL" id="RDBM01000037">
    <property type="protein sequence ID" value="TXS23292.1"/>
    <property type="molecule type" value="Genomic_DNA"/>
</dbReference>
<feature type="domain" description="HTH lysR-type" evidence="6">
    <location>
        <begin position="40"/>
        <end position="97"/>
    </location>
</feature>
<keyword evidence="3" id="KW-0238">DNA-binding</keyword>
<dbReference type="InterPro" id="IPR000847">
    <property type="entry name" value="LysR_HTH_N"/>
</dbReference>
<name>A0A652KI15_9ACTN</name>
<sequence>MVPSEEDVPQDAAWPKREQSPASHGQISKALSPEVWGARVELRDIEIFLTLAEELHFGRTADRLHVSQARVSQSIAKQERRIGARLFARTSRKVELTPIGTQLRDDLSVGYQRIIDGTRAATTAAQGGTSTLTLGLYGPQAHDCAHIINLFRARHPEVDLQIREVHFTDPFGPLRNGSVEVATSWLPVREPDLTVGPLVVTDPLLLMVAADHPLASREAVGMEDLADWTLPHSALPVPEYWLQTLVPTHTPSGRPIRRGPKVSTFQEVAAVVAAGEAISLVHGDAARYYPWPGLRYLHPYDAPTGRWALIWPTAAETALVRALARVAEEAGPRRG</sequence>
<dbReference type="Pfam" id="PF03466">
    <property type="entry name" value="LysR_substrate"/>
    <property type="match status" value="1"/>
</dbReference>
<evidence type="ECO:0000256" key="2">
    <source>
        <dbReference type="ARBA" id="ARBA00023015"/>
    </source>
</evidence>
<dbReference type="Pfam" id="PF00126">
    <property type="entry name" value="HTH_1"/>
    <property type="match status" value="1"/>
</dbReference>
<evidence type="ECO:0000256" key="3">
    <source>
        <dbReference type="ARBA" id="ARBA00023125"/>
    </source>
</evidence>
<dbReference type="InterPro" id="IPR036390">
    <property type="entry name" value="WH_DNA-bd_sf"/>
</dbReference>
<protein>
    <submittedName>
        <fullName evidence="7">LysR family transcriptional regulator</fullName>
    </submittedName>
</protein>
<evidence type="ECO:0000313" key="7">
    <source>
        <dbReference type="EMBL" id="TXS23292.1"/>
    </source>
</evidence>
<dbReference type="GO" id="GO:0003677">
    <property type="term" value="F:DNA binding"/>
    <property type="evidence" value="ECO:0007669"/>
    <property type="project" value="UniProtKB-KW"/>
</dbReference>
<evidence type="ECO:0000256" key="1">
    <source>
        <dbReference type="ARBA" id="ARBA00009437"/>
    </source>
</evidence>
<dbReference type="SUPFAM" id="SSF46785">
    <property type="entry name" value="Winged helix' DNA-binding domain"/>
    <property type="match status" value="1"/>
</dbReference>
<dbReference type="SUPFAM" id="SSF53850">
    <property type="entry name" value="Periplasmic binding protein-like II"/>
    <property type="match status" value="1"/>
</dbReference>
<feature type="region of interest" description="Disordered" evidence="5">
    <location>
        <begin position="1"/>
        <end position="28"/>
    </location>
</feature>
<dbReference type="FunFam" id="1.10.10.10:FF:000001">
    <property type="entry name" value="LysR family transcriptional regulator"/>
    <property type="match status" value="1"/>
</dbReference>
<accession>A0A652KI15</accession>
<dbReference type="Gene3D" id="1.10.10.10">
    <property type="entry name" value="Winged helix-like DNA-binding domain superfamily/Winged helix DNA-binding domain"/>
    <property type="match status" value="1"/>
</dbReference>
<evidence type="ECO:0000256" key="4">
    <source>
        <dbReference type="ARBA" id="ARBA00023163"/>
    </source>
</evidence>